<proteinExistence type="predicted"/>
<keyword evidence="1" id="KW-0143">Chaperone</keyword>
<feature type="domain" description="J" evidence="3">
    <location>
        <begin position="77"/>
        <end position="142"/>
    </location>
</feature>
<dbReference type="PRINTS" id="PR00625">
    <property type="entry name" value="JDOMAIN"/>
</dbReference>
<dbReference type="InterPro" id="IPR001623">
    <property type="entry name" value="DnaJ_domain"/>
</dbReference>
<evidence type="ECO:0000256" key="2">
    <source>
        <dbReference type="SAM" id="Phobius"/>
    </source>
</evidence>
<evidence type="ECO:0000313" key="5">
    <source>
        <dbReference type="Proteomes" id="UP001479436"/>
    </source>
</evidence>
<protein>
    <recommendedName>
        <fullName evidence="3">J domain-containing protein</fullName>
    </recommendedName>
</protein>
<reference evidence="4 5" key="1">
    <citation type="submission" date="2023-04" db="EMBL/GenBank/DDBJ databases">
        <title>Genome of Basidiobolus ranarum AG-B5.</title>
        <authorList>
            <person name="Stajich J.E."/>
            <person name="Carter-House D."/>
            <person name="Gryganskyi A."/>
        </authorList>
    </citation>
    <scope>NUCLEOTIDE SEQUENCE [LARGE SCALE GENOMIC DNA]</scope>
    <source>
        <strain evidence="4 5">AG-B5</strain>
    </source>
</reference>
<evidence type="ECO:0000256" key="1">
    <source>
        <dbReference type="ARBA" id="ARBA00023186"/>
    </source>
</evidence>
<feature type="transmembrane region" description="Helical" evidence="2">
    <location>
        <begin position="6"/>
        <end position="30"/>
    </location>
</feature>
<keyword evidence="2" id="KW-1133">Transmembrane helix</keyword>
<evidence type="ECO:0000259" key="3">
    <source>
        <dbReference type="PROSITE" id="PS50076"/>
    </source>
</evidence>
<dbReference type="InterPro" id="IPR036869">
    <property type="entry name" value="J_dom_sf"/>
</dbReference>
<accession>A0ABR2VZJ9</accession>
<sequence>MSDNYFVNLALWMFVPKMATGFVQRLYYRFRYAANSPSIPTAGQKKYIRDYKRIFALIIVIYLLYTVVEVERSTPYNYYQLLGVKQQDVNPRQLKSTFRRLSLQFHPDKNPTEEAQGIFISLRHAFETLNDPIKQFAYDRLGTSYLRCHKCITVRDYIFGALPSLIGTYLGTGLVLFLLNVLGQGQFGRYWRFVAWISMGSLELTLLFAPQNSLIHRIFLVVLPHRTIAEQISILHQILISFMVGLSQIGPVLFEQAEDDINKPITRLYNLNDIAAKEANASFRSAFEPFADESANRELRKKMGKLAIDYRLFQDPEYTKMYSSVQDRVISKRRVI</sequence>
<feature type="transmembrane region" description="Helical" evidence="2">
    <location>
        <begin position="157"/>
        <end position="181"/>
    </location>
</feature>
<keyword evidence="2" id="KW-0472">Membrane</keyword>
<feature type="transmembrane region" description="Helical" evidence="2">
    <location>
        <begin position="51"/>
        <end position="68"/>
    </location>
</feature>
<dbReference type="SMART" id="SM00271">
    <property type="entry name" value="DnaJ"/>
    <property type="match status" value="1"/>
</dbReference>
<name>A0ABR2VZJ9_9FUNG</name>
<keyword evidence="5" id="KW-1185">Reference proteome</keyword>
<dbReference type="CDD" id="cd06257">
    <property type="entry name" value="DnaJ"/>
    <property type="match status" value="1"/>
</dbReference>
<dbReference type="PANTHER" id="PTHR44360">
    <property type="entry name" value="DNAJ HOMOLOG SUBFAMILY B MEMBER 9"/>
    <property type="match status" value="1"/>
</dbReference>
<feature type="transmembrane region" description="Helical" evidence="2">
    <location>
        <begin position="193"/>
        <end position="214"/>
    </location>
</feature>
<organism evidence="4 5">
    <name type="scientific">Basidiobolus ranarum</name>
    <dbReference type="NCBI Taxonomy" id="34480"/>
    <lineage>
        <taxon>Eukaryota</taxon>
        <taxon>Fungi</taxon>
        <taxon>Fungi incertae sedis</taxon>
        <taxon>Zoopagomycota</taxon>
        <taxon>Entomophthoromycotina</taxon>
        <taxon>Basidiobolomycetes</taxon>
        <taxon>Basidiobolales</taxon>
        <taxon>Basidiobolaceae</taxon>
        <taxon>Basidiobolus</taxon>
    </lineage>
</organism>
<dbReference type="Gene3D" id="1.10.287.110">
    <property type="entry name" value="DnaJ domain"/>
    <property type="match status" value="1"/>
</dbReference>
<dbReference type="SUPFAM" id="SSF46565">
    <property type="entry name" value="Chaperone J-domain"/>
    <property type="match status" value="1"/>
</dbReference>
<dbReference type="PROSITE" id="PS50076">
    <property type="entry name" value="DNAJ_2"/>
    <property type="match status" value="1"/>
</dbReference>
<dbReference type="Proteomes" id="UP001479436">
    <property type="component" value="Unassembled WGS sequence"/>
</dbReference>
<comment type="caution">
    <text evidence="4">The sequence shown here is derived from an EMBL/GenBank/DDBJ whole genome shotgun (WGS) entry which is preliminary data.</text>
</comment>
<evidence type="ECO:0000313" key="4">
    <source>
        <dbReference type="EMBL" id="KAK9710932.1"/>
    </source>
</evidence>
<dbReference type="InterPro" id="IPR051948">
    <property type="entry name" value="Hsp70_co-chaperone_J-domain"/>
</dbReference>
<dbReference type="PANTHER" id="PTHR44360:SF1">
    <property type="entry name" value="DNAJ HOMOLOG SUBFAMILY B MEMBER 9"/>
    <property type="match status" value="1"/>
</dbReference>
<gene>
    <name evidence="4" type="ORF">K7432_008143</name>
</gene>
<keyword evidence="2" id="KW-0812">Transmembrane</keyword>
<dbReference type="Pfam" id="PF00226">
    <property type="entry name" value="DnaJ"/>
    <property type="match status" value="1"/>
</dbReference>
<dbReference type="EMBL" id="JASJQH010007313">
    <property type="protein sequence ID" value="KAK9710932.1"/>
    <property type="molecule type" value="Genomic_DNA"/>
</dbReference>